<accession>A0A9P5XSN2</accession>
<proteinExistence type="predicted"/>
<evidence type="ECO:0000313" key="3">
    <source>
        <dbReference type="Proteomes" id="UP000807353"/>
    </source>
</evidence>
<gene>
    <name evidence="2" type="ORF">BDZ94DRAFT_1276111</name>
</gene>
<name>A0A9P5XSN2_9AGAR</name>
<keyword evidence="3" id="KW-1185">Reference proteome</keyword>
<dbReference type="OrthoDB" id="3231188at2759"/>
<protein>
    <submittedName>
        <fullName evidence="2">Uncharacterized protein</fullName>
    </submittedName>
</protein>
<evidence type="ECO:0000313" key="2">
    <source>
        <dbReference type="EMBL" id="KAF9456259.1"/>
    </source>
</evidence>
<feature type="compositionally biased region" description="Low complexity" evidence="1">
    <location>
        <begin position="324"/>
        <end position="336"/>
    </location>
</feature>
<sequence length="471" mass="51833">MPSTTVLQAALKTCQLKLQNARHQICQLQLENEALKAVSSSSTSSSHRSSEAPAWIKASILVPFRQDIITRLEKLAAMEEFWGYKNAFLQPYPNQVPTIREHYKSVTLLLYMYFPTNLHPSFENLVAFKDAVLCQSSEFCSTLVSNACKGGLVIYSGLDILPECWQHSCSCQKEPSCLQLLTWNADAKPLKYDLKSLPLFYNSALIKVRMLDFHSLAGDKLLTNSSGMKWGLLKTTSGLISGSASIVTFLLSGDQVFEPMGKIMGINYSWQFYKQKQQALFRYWDKHVFTGAPHHVHQPTSISQPTNTPTNAIDEQEEAHHAFTHSSISSSLHTPSIPSPTPAMHGQLHASNSHITRPPSPEIYSALTAISAHSATTRCSTRSPLAMGTMMAFTPTISTSKPVPDKPTNPKISHNTTQDPIPPIIEEPTMHTKAPAPTQGQGRGGRGQGKANHSSSDGIQVPVRATRSQKV</sequence>
<organism evidence="2 3">
    <name type="scientific">Collybia nuda</name>
    <dbReference type="NCBI Taxonomy" id="64659"/>
    <lineage>
        <taxon>Eukaryota</taxon>
        <taxon>Fungi</taxon>
        <taxon>Dikarya</taxon>
        <taxon>Basidiomycota</taxon>
        <taxon>Agaricomycotina</taxon>
        <taxon>Agaricomycetes</taxon>
        <taxon>Agaricomycetidae</taxon>
        <taxon>Agaricales</taxon>
        <taxon>Tricholomatineae</taxon>
        <taxon>Clitocybaceae</taxon>
        <taxon>Collybia</taxon>
    </lineage>
</organism>
<comment type="caution">
    <text evidence="2">The sequence shown here is derived from an EMBL/GenBank/DDBJ whole genome shotgun (WGS) entry which is preliminary data.</text>
</comment>
<dbReference type="EMBL" id="MU150441">
    <property type="protein sequence ID" value="KAF9456259.1"/>
    <property type="molecule type" value="Genomic_DNA"/>
</dbReference>
<feature type="compositionally biased region" description="Polar residues" evidence="1">
    <location>
        <begin position="410"/>
        <end position="419"/>
    </location>
</feature>
<feature type="region of interest" description="Disordered" evidence="1">
    <location>
        <begin position="321"/>
        <end position="360"/>
    </location>
</feature>
<reference evidence="2" key="1">
    <citation type="submission" date="2020-11" db="EMBL/GenBank/DDBJ databases">
        <authorList>
            <consortium name="DOE Joint Genome Institute"/>
            <person name="Ahrendt S."/>
            <person name="Riley R."/>
            <person name="Andreopoulos W."/>
            <person name="Labutti K."/>
            <person name="Pangilinan J."/>
            <person name="Ruiz-Duenas F.J."/>
            <person name="Barrasa J.M."/>
            <person name="Sanchez-Garcia M."/>
            <person name="Camarero S."/>
            <person name="Miyauchi S."/>
            <person name="Serrano A."/>
            <person name="Linde D."/>
            <person name="Babiker R."/>
            <person name="Drula E."/>
            <person name="Ayuso-Fernandez I."/>
            <person name="Pacheco R."/>
            <person name="Padilla G."/>
            <person name="Ferreira P."/>
            <person name="Barriuso J."/>
            <person name="Kellner H."/>
            <person name="Castanera R."/>
            <person name="Alfaro M."/>
            <person name="Ramirez L."/>
            <person name="Pisabarro A.G."/>
            <person name="Kuo A."/>
            <person name="Tritt A."/>
            <person name="Lipzen A."/>
            <person name="He G."/>
            <person name="Yan M."/>
            <person name="Ng V."/>
            <person name="Cullen D."/>
            <person name="Martin F."/>
            <person name="Rosso M.-N."/>
            <person name="Henrissat B."/>
            <person name="Hibbett D."/>
            <person name="Martinez A.T."/>
            <person name="Grigoriev I.V."/>
        </authorList>
    </citation>
    <scope>NUCLEOTIDE SEQUENCE</scope>
    <source>
        <strain evidence="2">CBS 247.69</strain>
    </source>
</reference>
<evidence type="ECO:0000256" key="1">
    <source>
        <dbReference type="SAM" id="MobiDB-lite"/>
    </source>
</evidence>
<dbReference type="AlphaFoldDB" id="A0A9P5XSN2"/>
<dbReference type="Proteomes" id="UP000807353">
    <property type="component" value="Unassembled WGS sequence"/>
</dbReference>
<feature type="region of interest" description="Disordered" evidence="1">
    <location>
        <begin position="396"/>
        <end position="471"/>
    </location>
</feature>